<keyword evidence="1" id="KW-0812">Transmembrane</keyword>
<evidence type="ECO:0000256" key="1">
    <source>
        <dbReference type="SAM" id="Phobius"/>
    </source>
</evidence>
<evidence type="ECO:0000313" key="3">
    <source>
        <dbReference type="Proteomes" id="UP000648187"/>
    </source>
</evidence>
<dbReference type="EMBL" id="JACKWZ010000207">
    <property type="protein sequence ID" value="KAF9411973.1"/>
    <property type="molecule type" value="Genomic_DNA"/>
</dbReference>
<keyword evidence="1" id="KW-0472">Membrane</keyword>
<proteinExistence type="predicted"/>
<dbReference type="Proteomes" id="UP000648187">
    <property type="component" value="Unassembled WGS sequence"/>
</dbReference>
<name>A0A835GC43_SPOEX</name>
<evidence type="ECO:0000313" key="2">
    <source>
        <dbReference type="EMBL" id="KAF9411973.1"/>
    </source>
</evidence>
<protein>
    <submittedName>
        <fullName evidence="2">Uncharacterized protein</fullName>
    </submittedName>
</protein>
<accession>A0A835GC43</accession>
<gene>
    <name evidence="2" type="ORF">HW555_009387</name>
</gene>
<keyword evidence="1" id="KW-1133">Transmembrane helix</keyword>
<reference evidence="2" key="1">
    <citation type="submission" date="2020-08" db="EMBL/GenBank/DDBJ databases">
        <title>Spodoptera exigua strain:BAW_Kor-Di-RS1 Genome sequencing and assembly.</title>
        <authorList>
            <person name="Kim J."/>
            <person name="Nam H.Y."/>
            <person name="Kwon M."/>
            <person name="Choi J.H."/>
            <person name="Cho S.R."/>
            <person name="Kim G.-H."/>
        </authorList>
    </citation>
    <scope>NUCLEOTIDE SEQUENCE</scope>
    <source>
        <strain evidence="2">BAW_Kor-Di-RS1</strain>
        <tissue evidence="2">Whole-body</tissue>
    </source>
</reference>
<dbReference type="AlphaFoldDB" id="A0A835GC43"/>
<sequence>MFREHTLNGDHSDAHQSTFSHSSKEVIPQMITAISLSVLVMFFVIIVRSGRSAVSFIQHGAVGCTYTLVEIEHAVYEFLTSNGCQLKMLAFRQLLKPALYCN</sequence>
<feature type="transmembrane region" description="Helical" evidence="1">
    <location>
        <begin position="26"/>
        <end position="47"/>
    </location>
</feature>
<keyword evidence="3" id="KW-1185">Reference proteome</keyword>
<organism evidence="2 3">
    <name type="scientific">Spodoptera exigua</name>
    <name type="common">Beet armyworm</name>
    <name type="synonym">Noctua fulgens</name>
    <dbReference type="NCBI Taxonomy" id="7107"/>
    <lineage>
        <taxon>Eukaryota</taxon>
        <taxon>Metazoa</taxon>
        <taxon>Ecdysozoa</taxon>
        <taxon>Arthropoda</taxon>
        <taxon>Hexapoda</taxon>
        <taxon>Insecta</taxon>
        <taxon>Pterygota</taxon>
        <taxon>Neoptera</taxon>
        <taxon>Endopterygota</taxon>
        <taxon>Lepidoptera</taxon>
        <taxon>Glossata</taxon>
        <taxon>Ditrysia</taxon>
        <taxon>Noctuoidea</taxon>
        <taxon>Noctuidae</taxon>
        <taxon>Amphipyrinae</taxon>
        <taxon>Spodoptera</taxon>
    </lineage>
</organism>
<comment type="caution">
    <text evidence="2">The sequence shown here is derived from an EMBL/GenBank/DDBJ whole genome shotgun (WGS) entry which is preliminary data.</text>
</comment>